<evidence type="ECO:0000256" key="4">
    <source>
        <dbReference type="ARBA" id="ARBA00022691"/>
    </source>
</evidence>
<dbReference type="Gene3D" id="3.40.50.150">
    <property type="entry name" value="Vaccinia Virus protein VP39"/>
    <property type="match status" value="1"/>
</dbReference>
<dbReference type="Pfam" id="PF00145">
    <property type="entry name" value="DNA_methylase"/>
    <property type="match status" value="1"/>
</dbReference>
<dbReference type="SUPFAM" id="SSF53335">
    <property type="entry name" value="S-adenosyl-L-methionine-dependent methyltransferases"/>
    <property type="match status" value="1"/>
</dbReference>
<keyword evidence="4" id="KW-0949">S-adenosyl-L-methionine</keyword>
<dbReference type="GO" id="GO:0003677">
    <property type="term" value="F:DNA binding"/>
    <property type="evidence" value="ECO:0007669"/>
    <property type="project" value="TreeGrafter"/>
</dbReference>
<name>A0A565BZJ8_9BRAS</name>
<dbReference type="GO" id="GO:0044027">
    <property type="term" value="P:negative regulation of gene expression via chromosomal CpG island methylation"/>
    <property type="evidence" value="ECO:0007669"/>
    <property type="project" value="TreeGrafter"/>
</dbReference>
<keyword evidence="3" id="KW-0808">Transferase</keyword>
<dbReference type="PANTHER" id="PTHR10629">
    <property type="entry name" value="CYTOSINE-SPECIFIC METHYLTRANSFERASE"/>
    <property type="match status" value="1"/>
</dbReference>
<dbReference type="Gene3D" id="3.90.120.10">
    <property type="entry name" value="DNA Methylase, subunit A, domain 2"/>
    <property type="match status" value="1"/>
</dbReference>
<dbReference type="GO" id="GO:0032259">
    <property type="term" value="P:methylation"/>
    <property type="evidence" value="ECO:0007669"/>
    <property type="project" value="UniProtKB-KW"/>
</dbReference>
<dbReference type="GO" id="GO:0003886">
    <property type="term" value="F:DNA (cytosine-5-)-methyltransferase activity"/>
    <property type="evidence" value="ECO:0007669"/>
    <property type="project" value="UniProtKB-EC"/>
</dbReference>
<evidence type="ECO:0000313" key="6">
    <source>
        <dbReference type="Proteomes" id="UP000489600"/>
    </source>
</evidence>
<dbReference type="InterPro" id="IPR001525">
    <property type="entry name" value="C5_MeTfrase"/>
</dbReference>
<evidence type="ECO:0000256" key="2">
    <source>
        <dbReference type="ARBA" id="ARBA00022603"/>
    </source>
</evidence>
<comment type="caution">
    <text evidence="5">The sequence shown here is derived from an EMBL/GenBank/DDBJ whole genome shotgun (WGS) entry which is preliminary data.</text>
</comment>
<keyword evidence="2" id="KW-0489">Methyltransferase</keyword>
<dbReference type="InterPro" id="IPR043151">
    <property type="entry name" value="BAH_sf"/>
</dbReference>
<dbReference type="GO" id="GO:0005634">
    <property type="term" value="C:nucleus"/>
    <property type="evidence" value="ECO:0007669"/>
    <property type="project" value="TreeGrafter"/>
</dbReference>
<dbReference type="EMBL" id="CABITT030000006">
    <property type="protein sequence ID" value="VVB06747.1"/>
    <property type="molecule type" value="Genomic_DNA"/>
</dbReference>
<reference evidence="5" key="1">
    <citation type="submission" date="2019-07" db="EMBL/GenBank/DDBJ databases">
        <authorList>
            <person name="Dittberner H."/>
        </authorList>
    </citation>
    <scope>NUCLEOTIDE SEQUENCE [LARGE SCALE GENOMIC DNA]</scope>
</reference>
<dbReference type="PANTHER" id="PTHR10629:SF42">
    <property type="entry name" value="DNA (CYTOSINE-5)-METHYLTRANSFERASE CMT1-RELATED"/>
    <property type="match status" value="1"/>
</dbReference>
<dbReference type="Proteomes" id="UP000489600">
    <property type="component" value="Unassembled WGS sequence"/>
</dbReference>
<dbReference type="EC" id="2.1.1.37" evidence="1"/>
<sequence>MAKMNNSGSERKIKAKLNNSGSARKLKTKVHYNQAVVDGVVLNLGDDVYVQVIKAVANYKTEKLVQDKRVFLTNVEDDNSLNCILSKVNVSVEGKNMALENEKRVILPSCDFFYDMTYELDHFTFSNADDDIHYVESDESTISNEDDSKCGASYKKELDLLDLYSGCGTMSTGLTMGSSLSGVKLKTVINEAAEDFLSLLKEWRRLCQKFGLVFTNEPIESDSDTEYEDVEESNGYEIPPDDSRLESYSPIVMGIPRMLRKLHLRFILRCAGRVMIQMKIRGSLMMGYDKLKEFVTKGFKKTCILCVEVLHVKVSAIFNRFRNPENPFEEKKNWQLVVYMDIIDYLKPKYVFLENVVDLLKFSKGFLARYAIARLVNINYQTRLGIMSAGTYGVPQCRNRVFLWGAQPTSKLPPFPLATHEVQTKNVIPKEFEATNYEKEDKREYKTNSRTDFQKFIRLKRADTLISVDGEDNLQPQMLFDHQPLRLIADDYERVYKIPKKKVQNIYIDWRNFRDLGGVIITKDNVVRLDLSVKRATVKSGNPLIPDYALSCEDGKSLKPFGRLWWDEIVNTVVTRAQPHNQVGNAVAVPVWFALGYALGMGSQGLCDDKSVIELPIKYPQCLEKKDDAD</sequence>
<dbReference type="InterPro" id="IPR029063">
    <property type="entry name" value="SAM-dependent_MTases_sf"/>
</dbReference>
<keyword evidence="6" id="KW-1185">Reference proteome</keyword>
<gene>
    <name evidence="5" type="ORF">ANE_LOCUS17191</name>
</gene>
<dbReference type="OrthoDB" id="786117at2759"/>
<proteinExistence type="predicted"/>
<evidence type="ECO:0000256" key="3">
    <source>
        <dbReference type="ARBA" id="ARBA00022679"/>
    </source>
</evidence>
<dbReference type="InterPro" id="IPR050390">
    <property type="entry name" value="C5-Methyltransferase"/>
</dbReference>
<evidence type="ECO:0000313" key="5">
    <source>
        <dbReference type="EMBL" id="VVB06747.1"/>
    </source>
</evidence>
<organism evidence="5 6">
    <name type="scientific">Arabis nemorensis</name>
    <dbReference type="NCBI Taxonomy" id="586526"/>
    <lineage>
        <taxon>Eukaryota</taxon>
        <taxon>Viridiplantae</taxon>
        <taxon>Streptophyta</taxon>
        <taxon>Embryophyta</taxon>
        <taxon>Tracheophyta</taxon>
        <taxon>Spermatophyta</taxon>
        <taxon>Magnoliopsida</taxon>
        <taxon>eudicotyledons</taxon>
        <taxon>Gunneridae</taxon>
        <taxon>Pentapetalae</taxon>
        <taxon>rosids</taxon>
        <taxon>malvids</taxon>
        <taxon>Brassicales</taxon>
        <taxon>Brassicaceae</taxon>
        <taxon>Arabideae</taxon>
        <taxon>Arabis</taxon>
    </lineage>
</organism>
<dbReference type="PRINTS" id="PR00105">
    <property type="entry name" value="C5METTRFRASE"/>
</dbReference>
<accession>A0A565BZJ8</accession>
<protein>
    <recommendedName>
        <fullName evidence="1">DNA (cytosine-5-)-methyltransferase</fullName>
        <ecNumber evidence="1">2.1.1.37</ecNumber>
    </recommendedName>
</protein>
<dbReference type="AlphaFoldDB" id="A0A565BZJ8"/>
<dbReference type="Gene3D" id="2.30.30.490">
    <property type="match status" value="1"/>
</dbReference>
<evidence type="ECO:0000256" key="1">
    <source>
        <dbReference type="ARBA" id="ARBA00011975"/>
    </source>
</evidence>